<dbReference type="EMBL" id="JAIWYP010000004">
    <property type="protein sequence ID" value="KAH3840133.1"/>
    <property type="molecule type" value="Genomic_DNA"/>
</dbReference>
<comment type="caution">
    <text evidence="5">The sequence shown here is derived from an EMBL/GenBank/DDBJ whole genome shotgun (WGS) entry which is preliminary data.</text>
</comment>
<dbReference type="InterPro" id="IPR013906">
    <property type="entry name" value="eIF3j"/>
</dbReference>
<proteinExistence type="predicted"/>
<evidence type="ECO:0000256" key="3">
    <source>
        <dbReference type="ARBA" id="ARBA00022917"/>
    </source>
</evidence>
<feature type="region of interest" description="Disordered" evidence="4">
    <location>
        <begin position="1"/>
        <end position="70"/>
    </location>
</feature>
<feature type="region of interest" description="Disordered" evidence="4">
    <location>
        <begin position="192"/>
        <end position="212"/>
    </location>
</feature>
<dbReference type="InterPro" id="IPR023194">
    <property type="entry name" value="eIF3-like_dom_sf"/>
</dbReference>
<dbReference type="AlphaFoldDB" id="A0A9D4QR47"/>
<keyword evidence="3" id="KW-0648">Protein biosynthesis</keyword>
<feature type="compositionally biased region" description="Acidic residues" evidence="4">
    <location>
        <begin position="1"/>
        <end position="12"/>
    </location>
</feature>
<keyword evidence="6" id="KW-1185">Reference proteome</keyword>
<reference evidence="5" key="2">
    <citation type="submission" date="2020-11" db="EMBL/GenBank/DDBJ databases">
        <authorList>
            <person name="McCartney M.A."/>
            <person name="Auch B."/>
            <person name="Kono T."/>
            <person name="Mallez S."/>
            <person name="Becker A."/>
            <person name="Gohl D.M."/>
            <person name="Silverstein K.A.T."/>
            <person name="Koren S."/>
            <person name="Bechman K.B."/>
            <person name="Herman A."/>
            <person name="Abrahante J.E."/>
            <person name="Garbe J."/>
        </authorList>
    </citation>
    <scope>NUCLEOTIDE SEQUENCE</scope>
    <source>
        <strain evidence="5">Duluth1</strain>
        <tissue evidence="5">Whole animal</tissue>
    </source>
</reference>
<dbReference type="Gene3D" id="1.10.246.60">
    <property type="entry name" value="Eukaryotic translation initiation factor 3 like domains"/>
    <property type="match status" value="1"/>
</dbReference>
<evidence type="ECO:0000256" key="1">
    <source>
        <dbReference type="ARBA" id="ARBA00022490"/>
    </source>
</evidence>
<dbReference type="Pfam" id="PF08597">
    <property type="entry name" value="eIF3_subunit"/>
    <property type="match status" value="1"/>
</dbReference>
<dbReference type="PANTHER" id="PTHR21681">
    <property type="entry name" value="EUKARYOTIC TRANSLATION INITIATION FACTOR 3 SUBUNIT J"/>
    <property type="match status" value="1"/>
</dbReference>
<feature type="compositionally biased region" description="Basic and acidic residues" evidence="4">
    <location>
        <begin position="192"/>
        <end position="201"/>
    </location>
</feature>
<reference evidence="5" key="1">
    <citation type="journal article" date="2019" name="bioRxiv">
        <title>The Genome of the Zebra Mussel, Dreissena polymorpha: A Resource for Invasive Species Research.</title>
        <authorList>
            <person name="McCartney M.A."/>
            <person name="Auch B."/>
            <person name="Kono T."/>
            <person name="Mallez S."/>
            <person name="Zhang Y."/>
            <person name="Obille A."/>
            <person name="Becker A."/>
            <person name="Abrahante J.E."/>
            <person name="Garbe J."/>
            <person name="Badalamenti J.P."/>
            <person name="Herman A."/>
            <person name="Mangelson H."/>
            <person name="Liachko I."/>
            <person name="Sullivan S."/>
            <person name="Sone E.D."/>
            <person name="Koren S."/>
            <person name="Silverstein K.A.T."/>
            <person name="Beckman K.B."/>
            <person name="Gohl D.M."/>
        </authorList>
    </citation>
    <scope>NUCLEOTIDE SEQUENCE</scope>
    <source>
        <strain evidence="5">Duluth1</strain>
        <tissue evidence="5">Whole animal</tissue>
    </source>
</reference>
<evidence type="ECO:0000313" key="6">
    <source>
        <dbReference type="Proteomes" id="UP000828390"/>
    </source>
</evidence>
<keyword evidence="2" id="KW-0396">Initiation factor</keyword>
<evidence type="ECO:0000256" key="4">
    <source>
        <dbReference type="SAM" id="MobiDB-lite"/>
    </source>
</evidence>
<evidence type="ECO:0000313" key="5">
    <source>
        <dbReference type="EMBL" id="KAH3840133.1"/>
    </source>
</evidence>
<dbReference type="Proteomes" id="UP000828390">
    <property type="component" value="Unassembled WGS sequence"/>
</dbReference>
<keyword evidence="1" id="KW-0963">Cytoplasm</keyword>
<evidence type="ECO:0008006" key="7">
    <source>
        <dbReference type="Google" id="ProtNLM"/>
    </source>
</evidence>
<dbReference type="GO" id="GO:0003743">
    <property type="term" value="F:translation initiation factor activity"/>
    <property type="evidence" value="ECO:0007669"/>
    <property type="project" value="UniProtKB-KW"/>
</dbReference>
<name>A0A9D4QR47_DREPO</name>
<protein>
    <recommendedName>
        <fullName evidence="7">EIF3j</fullName>
    </recommendedName>
</protein>
<sequence length="240" mass="27252">MSDAEWDADDFEPAVPTVSASDKLEGEDEDDVKDSWDAAGDAEGKKEEDKESDGSVKAVQRKKKKPLADRIAEKEAARLAKEQEEKEGKRELTKEEKYAEAERLKKIQEQSDLRLAKEAFGIDSTGIDGMFPVTEEEFTKFREALTQKITSFSSSKFYPAFIEKLSQDIIMDLSLDDLKKISTLASGIFHEKQRQQKEADKKKKKKSSKNVVIERDTDFNDIAAAGRGEYNDDLYEEDYI</sequence>
<accession>A0A9D4QR47</accession>
<dbReference type="OrthoDB" id="20381at2759"/>
<dbReference type="PANTHER" id="PTHR21681:SF0">
    <property type="entry name" value="EUKARYOTIC TRANSLATION INITIATION FACTOR 3 SUBUNIT J"/>
    <property type="match status" value="1"/>
</dbReference>
<gene>
    <name evidence="5" type="ORF">DPMN_113577</name>
</gene>
<dbReference type="GO" id="GO:0005852">
    <property type="term" value="C:eukaryotic translation initiation factor 3 complex"/>
    <property type="evidence" value="ECO:0007669"/>
    <property type="project" value="InterPro"/>
</dbReference>
<evidence type="ECO:0000256" key="2">
    <source>
        <dbReference type="ARBA" id="ARBA00022540"/>
    </source>
</evidence>
<organism evidence="5 6">
    <name type="scientific">Dreissena polymorpha</name>
    <name type="common">Zebra mussel</name>
    <name type="synonym">Mytilus polymorpha</name>
    <dbReference type="NCBI Taxonomy" id="45954"/>
    <lineage>
        <taxon>Eukaryota</taxon>
        <taxon>Metazoa</taxon>
        <taxon>Spiralia</taxon>
        <taxon>Lophotrochozoa</taxon>
        <taxon>Mollusca</taxon>
        <taxon>Bivalvia</taxon>
        <taxon>Autobranchia</taxon>
        <taxon>Heteroconchia</taxon>
        <taxon>Euheterodonta</taxon>
        <taxon>Imparidentia</taxon>
        <taxon>Neoheterodontei</taxon>
        <taxon>Myida</taxon>
        <taxon>Dreissenoidea</taxon>
        <taxon>Dreissenidae</taxon>
        <taxon>Dreissena</taxon>
    </lineage>
</organism>
<feature type="compositionally biased region" description="Basic and acidic residues" evidence="4">
    <location>
        <begin position="42"/>
        <end position="54"/>
    </location>
</feature>